<sequence>MADLSLWSDVPEPSPITSTDNYIGSGLVIDTSLRKSARKNQEAPIFSLDQVQFELPADLVSFAVANNILVMLLKNSHILRIDLLQAHDILDLRLEDKKSTPRKIFLDPTGHHIFVTTKEPSTFYYHSRLGKFKKINKLKSHQIESIAWDKKVTNQLNTGVLLMGTSAGLIFELLIDPTEEHFKKEERWIKALFSVPDKPSLTGLYFETFPASSTKTYIMVTTPTRLFEFIGKTGVRKSKAIDFEPIFSGIFSFSETNLSFHELISDINYSETHYFSKYFERELQSVASDFAWLTGQGIYHGKFVFGSQKPGETLIDGGILTPYPGGEIPISMAITEFHFILLYPTKLKAISRLDLQLVCDEPIPSHLGRAQKAYQMTTDVTKRTFWVHTAQNIYELILTQEDRDVWKFYLDKSQYSDALSYAKTTSQKNQVLIAQGDQFFETDRFNLAASCYGRSDAPLEETALKFINKNEKDSLRDFLLQRLERLSKKDVTQTVLLGTWLVELYLSKINHMEDMVATAAKEEKSMDEKRRLRPKVQVVAETDQVSSNDSQLYLEESNLLIEEFRRFLEANKGILDHKTTYHLMNSHGRTPELLYFAEITQDHSRVISHHIQLHQFSQALAALSKQEDPELFYKFSPILMEHVPEDLVGLLMRNTHLDVKQLIPALLKYKRGNAVHQAIRYLQFVVQKLRNTDPPVHNLLLSLYASQPTDTEAQLLQFLVSEAHDRHYSLDYALRLCLQYKRVHSIVLIYGFLGLYEEAVRAALEYGDLQLAKINADKAEDNPDLRKTLWLTIVRHVIVEMGDIKGAIGLLQQCELLKIEDLLPFFPDFVLIDDFKEEICSALEEYNLHIEEIKHEMEEATRSSEIIRQNIADQKSRFVMLVPEEKCSLCSLPVLTRQFYIFPCQHAFHSDCLTKKVSAHIKPSESQRLFELQKKLTQEIALYRSTSAEEELPSINTGSRARKEKIDHLKEDLDNMIASECCLCGDLMIKSIEEPFIRDQDFDSAVSWMIFNEPALFS</sequence>
<gene>
    <name evidence="1" type="primary">PEP3_1</name>
    <name evidence="1" type="ORF">DSO57_1018222</name>
</gene>
<protein>
    <submittedName>
        <fullName evidence="1">Tethering complex subunit</fullName>
    </submittedName>
</protein>
<dbReference type="EMBL" id="QTSX02006468">
    <property type="protein sequence ID" value="KAJ9054097.1"/>
    <property type="molecule type" value="Genomic_DNA"/>
</dbReference>
<accession>A0ACC2RVG7</accession>
<evidence type="ECO:0000313" key="2">
    <source>
        <dbReference type="Proteomes" id="UP001165960"/>
    </source>
</evidence>
<keyword evidence="2" id="KW-1185">Reference proteome</keyword>
<comment type="caution">
    <text evidence="1">The sequence shown here is derived from an EMBL/GenBank/DDBJ whole genome shotgun (WGS) entry which is preliminary data.</text>
</comment>
<proteinExistence type="predicted"/>
<organism evidence="1 2">
    <name type="scientific">Entomophthora muscae</name>
    <dbReference type="NCBI Taxonomy" id="34485"/>
    <lineage>
        <taxon>Eukaryota</taxon>
        <taxon>Fungi</taxon>
        <taxon>Fungi incertae sedis</taxon>
        <taxon>Zoopagomycota</taxon>
        <taxon>Entomophthoromycotina</taxon>
        <taxon>Entomophthoromycetes</taxon>
        <taxon>Entomophthorales</taxon>
        <taxon>Entomophthoraceae</taxon>
        <taxon>Entomophthora</taxon>
    </lineage>
</organism>
<dbReference type="Proteomes" id="UP001165960">
    <property type="component" value="Unassembled WGS sequence"/>
</dbReference>
<evidence type="ECO:0000313" key="1">
    <source>
        <dbReference type="EMBL" id="KAJ9054097.1"/>
    </source>
</evidence>
<reference evidence="1" key="1">
    <citation type="submission" date="2022-04" db="EMBL/GenBank/DDBJ databases">
        <title>Genome of the entomopathogenic fungus Entomophthora muscae.</title>
        <authorList>
            <person name="Elya C."/>
            <person name="Lovett B.R."/>
            <person name="Lee E."/>
            <person name="Macias A.M."/>
            <person name="Hajek A.E."/>
            <person name="De Bivort B.L."/>
            <person name="Kasson M.T."/>
            <person name="De Fine Licht H.H."/>
            <person name="Stajich J.E."/>
        </authorList>
    </citation>
    <scope>NUCLEOTIDE SEQUENCE</scope>
    <source>
        <strain evidence="1">Berkeley</strain>
    </source>
</reference>
<name>A0ACC2RVG7_9FUNG</name>